<keyword evidence="2" id="KW-1185">Reference proteome</keyword>
<organism evidence="1 2">
    <name type="scientific">Weissella koreensis</name>
    <dbReference type="NCBI Taxonomy" id="165096"/>
    <lineage>
        <taxon>Bacteria</taxon>
        <taxon>Bacillati</taxon>
        <taxon>Bacillota</taxon>
        <taxon>Bacilli</taxon>
        <taxon>Lactobacillales</taxon>
        <taxon>Lactobacillaceae</taxon>
        <taxon>Weissella</taxon>
    </lineage>
</organism>
<reference evidence="1 2" key="1">
    <citation type="submission" date="2019-08" db="EMBL/GenBank/DDBJ databases">
        <authorList>
            <person name="Chang H.C."/>
            <person name="Mun S.Y."/>
        </authorList>
    </citation>
    <scope>NUCLEOTIDE SEQUENCE [LARGE SCALE GENOMIC DNA]</scope>
    <source>
        <strain evidence="1 2">SK</strain>
    </source>
</reference>
<sequence>MKKFMIFIFTLLCLLGLVWGVGALAHLGGGFKENDVSAIKDTGHVRNWTKKEFNVLTPQDWDDGSDSQYSNIVKVFGPGDERRLESQDTSGSKKAEVKHLVITWRQKDANIYMGFYKYSPNGQWILHDKTWTEK</sequence>
<dbReference type="Proteomes" id="UP000516446">
    <property type="component" value="Chromosome"/>
</dbReference>
<protein>
    <submittedName>
        <fullName evidence="1">Uncharacterized protein</fullName>
    </submittedName>
</protein>
<dbReference type="AlphaFoldDB" id="A0A7H1MKV6"/>
<name>A0A7H1MKV6_9LACO</name>
<dbReference type="EMBL" id="CP043431">
    <property type="protein sequence ID" value="QNT64092.1"/>
    <property type="molecule type" value="Genomic_DNA"/>
</dbReference>
<gene>
    <name evidence="1" type="ORF">FY536_01830</name>
</gene>
<accession>A0A7H1MKV6</accession>
<proteinExistence type="predicted"/>
<evidence type="ECO:0000313" key="2">
    <source>
        <dbReference type="Proteomes" id="UP000516446"/>
    </source>
</evidence>
<evidence type="ECO:0000313" key="1">
    <source>
        <dbReference type="EMBL" id="QNT64092.1"/>
    </source>
</evidence>
<dbReference type="RefSeq" id="WP_190275635.1">
    <property type="nucleotide sequence ID" value="NZ_CP043431.1"/>
</dbReference>